<dbReference type="EMBL" id="SJPX01000006">
    <property type="protein sequence ID" value="TWU47012.1"/>
    <property type="molecule type" value="Genomic_DNA"/>
</dbReference>
<dbReference type="AlphaFoldDB" id="A0A5C6EDB2"/>
<reference evidence="1 2" key="1">
    <citation type="submission" date="2019-02" db="EMBL/GenBank/DDBJ databases">
        <title>Deep-cultivation of Planctomycetes and their phenomic and genomic characterization uncovers novel biology.</title>
        <authorList>
            <person name="Wiegand S."/>
            <person name="Jogler M."/>
            <person name="Boedeker C."/>
            <person name="Pinto D."/>
            <person name="Vollmers J."/>
            <person name="Rivas-Marin E."/>
            <person name="Kohn T."/>
            <person name="Peeters S.H."/>
            <person name="Heuer A."/>
            <person name="Rast P."/>
            <person name="Oberbeckmann S."/>
            <person name="Bunk B."/>
            <person name="Jeske O."/>
            <person name="Meyerdierks A."/>
            <person name="Storesund J.E."/>
            <person name="Kallscheuer N."/>
            <person name="Luecker S."/>
            <person name="Lage O.M."/>
            <person name="Pohl T."/>
            <person name="Merkel B.J."/>
            <person name="Hornburger P."/>
            <person name="Mueller R.-W."/>
            <person name="Bruemmer F."/>
            <person name="Labrenz M."/>
            <person name="Spormann A.M."/>
            <person name="Op Den Camp H."/>
            <person name="Overmann J."/>
            <person name="Amann R."/>
            <person name="Jetten M.S.M."/>
            <person name="Mascher T."/>
            <person name="Medema M.H."/>
            <person name="Devos D.P."/>
            <person name="Kaster A.-K."/>
            <person name="Ovreas L."/>
            <person name="Rohde M."/>
            <person name="Galperin M.Y."/>
            <person name="Jogler C."/>
        </authorList>
    </citation>
    <scope>NUCLEOTIDE SEQUENCE [LARGE SCALE GENOMIC DNA]</scope>
    <source>
        <strain evidence="1 2">Poly59</strain>
    </source>
</reference>
<accession>A0A5C6EDB2</accession>
<proteinExistence type="predicted"/>
<dbReference type="InterPro" id="IPR003751">
    <property type="entry name" value="CsrA"/>
</dbReference>
<dbReference type="OrthoDB" id="289081at2"/>
<name>A0A5C6EDB2_9BACT</name>
<dbReference type="RefSeq" id="WP_146537425.1">
    <property type="nucleotide sequence ID" value="NZ_SJPX01000006.1"/>
</dbReference>
<dbReference type="GO" id="GO:0006402">
    <property type="term" value="P:mRNA catabolic process"/>
    <property type="evidence" value="ECO:0007669"/>
    <property type="project" value="InterPro"/>
</dbReference>
<protein>
    <submittedName>
        <fullName evidence="1">Carbon storage regulator</fullName>
    </submittedName>
</protein>
<gene>
    <name evidence="1" type="ORF">Poly59_59860</name>
</gene>
<organism evidence="1 2">
    <name type="scientific">Rubripirellula reticaptiva</name>
    <dbReference type="NCBI Taxonomy" id="2528013"/>
    <lineage>
        <taxon>Bacteria</taxon>
        <taxon>Pseudomonadati</taxon>
        <taxon>Planctomycetota</taxon>
        <taxon>Planctomycetia</taxon>
        <taxon>Pirellulales</taxon>
        <taxon>Pirellulaceae</taxon>
        <taxon>Rubripirellula</taxon>
    </lineage>
</organism>
<dbReference type="GO" id="GO:0006109">
    <property type="term" value="P:regulation of carbohydrate metabolic process"/>
    <property type="evidence" value="ECO:0007669"/>
    <property type="project" value="InterPro"/>
</dbReference>
<evidence type="ECO:0000313" key="1">
    <source>
        <dbReference type="EMBL" id="TWU47012.1"/>
    </source>
</evidence>
<dbReference type="Gene3D" id="2.60.40.4380">
    <property type="entry name" value="Translational regulator CsrA"/>
    <property type="match status" value="1"/>
</dbReference>
<dbReference type="GO" id="GO:0003723">
    <property type="term" value="F:RNA binding"/>
    <property type="evidence" value="ECO:0007669"/>
    <property type="project" value="InterPro"/>
</dbReference>
<comment type="caution">
    <text evidence="1">The sequence shown here is derived from an EMBL/GenBank/DDBJ whole genome shotgun (WGS) entry which is preliminary data.</text>
</comment>
<dbReference type="InterPro" id="IPR036107">
    <property type="entry name" value="CsrA_sf"/>
</dbReference>
<keyword evidence="2" id="KW-1185">Reference proteome</keyword>
<evidence type="ECO:0000313" key="2">
    <source>
        <dbReference type="Proteomes" id="UP000317977"/>
    </source>
</evidence>
<dbReference type="Proteomes" id="UP000317977">
    <property type="component" value="Unassembled WGS sequence"/>
</dbReference>
<dbReference type="SUPFAM" id="SSF117130">
    <property type="entry name" value="CsrA-like"/>
    <property type="match status" value="1"/>
</dbReference>
<dbReference type="Pfam" id="PF02599">
    <property type="entry name" value="CsrA"/>
    <property type="match status" value="1"/>
</dbReference>
<sequence>MFVLSRKASGTIKIVSGVALVVMRMASARVEIDIDAPREIAVSHSQLRDKDCCGYDEFRALAGCATGSKRPQATREI</sequence>